<dbReference type="EMBL" id="AJWK01015391">
    <property type="status" value="NOT_ANNOTATED_CDS"/>
    <property type="molecule type" value="Genomic_DNA"/>
</dbReference>
<feature type="transmembrane region" description="Helical" evidence="6">
    <location>
        <begin position="102"/>
        <end position="123"/>
    </location>
</feature>
<evidence type="ECO:0000313" key="8">
    <source>
        <dbReference type="Proteomes" id="UP000092461"/>
    </source>
</evidence>
<dbReference type="InterPro" id="IPR013604">
    <property type="entry name" value="7TM_chemorcpt"/>
</dbReference>
<keyword evidence="2" id="KW-1003">Cell membrane</keyword>
<evidence type="ECO:0000256" key="5">
    <source>
        <dbReference type="ARBA" id="ARBA00023136"/>
    </source>
</evidence>
<keyword evidence="5 6" id="KW-0472">Membrane</keyword>
<proteinExistence type="predicted"/>
<dbReference type="GO" id="GO:0050909">
    <property type="term" value="P:sensory perception of taste"/>
    <property type="evidence" value="ECO:0007669"/>
    <property type="project" value="InterPro"/>
</dbReference>
<evidence type="ECO:0000256" key="1">
    <source>
        <dbReference type="ARBA" id="ARBA00004651"/>
    </source>
</evidence>
<evidence type="ECO:0000256" key="4">
    <source>
        <dbReference type="ARBA" id="ARBA00022989"/>
    </source>
</evidence>
<dbReference type="Proteomes" id="UP000092461">
    <property type="component" value="Unassembled WGS sequence"/>
</dbReference>
<sequence length="255" mass="30387">MTRREKFFAFGTSIFSIFFVICLAPAIYFVATPITEKEILNYTLRIGIIITHIATATETILTKGKQLEFWELQRKLRNLYRSNQDDFDEAYRAMVDNFKRKIWLIVIMYTSIEAILLGIMLIISHGEPTRSTKIFLYGWILIFYPTKAGRTRHLSHIMAIEMLKKHVEFFNSTLRDIKVKLRSLSKEKSVEELNLIKFRHIYIWELCRNINSSFKWSQFVNICVNCFQFICMSFYLYIHIVTKNLTELFSEFMLY</sequence>
<keyword evidence="8" id="KW-1185">Reference proteome</keyword>
<accession>A0A240SXY9</accession>
<dbReference type="Pfam" id="PF08395">
    <property type="entry name" value="7tm_7"/>
    <property type="match status" value="1"/>
</dbReference>
<feature type="transmembrane region" description="Helical" evidence="6">
    <location>
        <begin position="129"/>
        <end position="146"/>
    </location>
</feature>
<feature type="transmembrane region" description="Helical" evidence="6">
    <location>
        <begin position="42"/>
        <end position="61"/>
    </location>
</feature>
<organism evidence="7 8">
    <name type="scientific">Lutzomyia longipalpis</name>
    <name type="common">Sand fly</name>
    <dbReference type="NCBI Taxonomy" id="7200"/>
    <lineage>
        <taxon>Eukaryota</taxon>
        <taxon>Metazoa</taxon>
        <taxon>Ecdysozoa</taxon>
        <taxon>Arthropoda</taxon>
        <taxon>Hexapoda</taxon>
        <taxon>Insecta</taxon>
        <taxon>Pterygota</taxon>
        <taxon>Neoptera</taxon>
        <taxon>Endopterygota</taxon>
        <taxon>Diptera</taxon>
        <taxon>Nematocera</taxon>
        <taxon>Psychodoidea</taxon>
        <taxon>Psychodidae</taxon>
        <taxon>Lutzomyia</taxon>
        <taxon>Lutzomyia</taxon>
    </lineage>
</organism>
<feature type="transmembrane region" description="Helical" evidence="6">
    <location>
        <begin position="219"/>
        <end position="238"/>
    </location>
</feature>
<comment type="subcellular location">
    <subcellularLocation>
        <location evidence="1">Cell membrane</location>
        <topology evidence="1">Multi-pass membrane protein</topology>
    </subcellularLocation>
</comment>
<dbReference type="AlphaFoldDB" id="A0A240SXY9"/>
<evidence type="ECO:0000313" key="7">
    <source>
        <dbReference type="EnsemblMetazoa" id="LLOJ010787-PA"/>
    </source>
</evidence>
<dbReference type="EnsemblMetazoa" id="LLOJ010787-RA">
    <property type="protein sequence ID" value="LLOJ010787-PA"/>
    <property type="gene ID" value="LLOJ010787"/>
</dbReference>
<evidence type="ECO:0000256" key="6">
    <source>
        <dbReference type="SAM" id="Phobius"/>
    </source>
</evidence>
<evidence type="ECO:0000256" key="3">
    <source>
        <dbReference type="ARBA" id="ARBA00022692"/>
    </source>
</evidence>
<reference evidence="7" key="1">
    <citation type="submission" date="2020-05" db="UniProtKB">
        <authorList>
            <consortium name="EnsemblMetazoa"/>
        </authorList>
    </citation>
    <scope>IDENTIFICATION</scope>
    <source>
        <strain evidence="7">Jacobina</strain>
    </source>
</reference>
<protein>
    <recommendedName>
        <fullName evidence="9">Gustatory receptor</fullName>
    </recommendedName>
</protein>
<feature type="transmembrane region" description="Helical" evidence="6">
    <location>
        <begin position="7"/>
        <end position="30"/>
    </location>
</feature>
<dbReference type="VEuPathDB" id="VectorBase:LLOJ010787"/>
<evidence type="ECO:0008006" key="9">
    <source>
        <dbReference type="Google" id="ProtNLM"/>
    </source>
</evidence>
<keyword evidence="3 6" id="KW-0812">Transmembrane</keyword>
<dbReference type="GO" id="GO:0005886">
    <property type="term" value="C:plasma membrane"/>
    <property type="evidence" value="ECO:0007669"/>
    <property type="project" value="UniProtKB-SubCell"/>
</dbReference>
<evidence type="ECO:0000256" key="2">
    <source>
        <dbReference type="ARBA" id="ARBA00022475"/>
    </source>
</evidence>
<keyword evidence="4 6" id="KW-1133">Transmembrane helix</keyword>
<name>A0A240SXY9_LUTLO</name>